<gene>
    <name evidence="3" type="ORF">QN277_026333</name>
</gene>
<keyword evidence="1" id="KW-0812">Transmembrane</keyword>
<feature type="transmembrane region" description="Helical" evidence="1">
    <location>
        <begin position="153"/>
        <end position="172"/>
    </location>
</feature>
<dbReference type="PANTHER" id="PTHR24177:SF437">
    <property type="entry name" value="ANKYRIN REPEAT PROTEIN"/>
    <property type="match status" value="1"/>
</dbReference>
<keyword evidence="1" id="KW-1133">Transmembrane helix</keyword>
<evidence type="ECO:0000313" key="3">
    <source>
        <dbReference type="EMBL" id="KAK4265257.1"/>
    </source>
</evidence>
<feature type="transmembrane region" description="Helical" evidence="1">
    <location>
        <begin position="80"/>
        <end position="105"/>
    </location>
</feature>
<dbReference type="AlphaFoldDB" id="A0AAE1J7F6"/>
<keyword evidence="4" id="KW-1185">Reference proteome</keyword>
<dbReference type="GO" id="GO:0016020">
    <property type="term" value="C:membrane"/>
    <property type="evidence" value="ECO:0007669"/>
    <property type="project" value="TreeGrafter"/>
</dbReference>
<feature type="transmembrane region" description="Helical" evidence="1">
    <location>
        <begin position="42"/>
        <end position="60"/>
    </location>
</feature>
<dbReference type="InterPro" id="IPR026961">
    <property type="entry name" value="PGG_dom"/>
</dbReference>
<organism evidence="3 4">
    <name type="scientific">Acacia crassicarpa</name>
    <name type="common">northern wattle</name>
    <dbReference type="NCBI Taxonomy" id="499986"/>
    <lineage>
        <taxon>Eukaryota</taxon>
        <taxon>Viridiplantae</taxon>
        <taxon>Streptophyta</taxon>
        <taxon>Embryophyta</taxon>
        <taxon>Tracheophyta</taxon>
        <taxon>Spermatophyta</taxon>
        <taxon>Magnoliopsida</taxon>
        <taxon>eudicotyledons</taxon>
        <taxon>Gunneridae</taxon>
        <taxon>Pentapetalae</taxon>
        <taxon>rosids</taxon>
        <taxon>fabids</taxon>
        <taxon>Fabales</taxon>
        <taxon>Fabaceae</taxon>
        <taxon>Caesalpinioideae</taxon>
        <taxon>mimosoid clade</taxon>
        <taxon>Acacieae</taxon>
        <taxon>Acacia</taxon>
    </lineage>
</organism>
<accession>A0AAE1J7F6</accession>
<feature type="transmembrane region" description="Helical" evidence="1">
    <location>
        <begin position="117"/>
        <end position="147"/>
    </location>
</feature>
<evidence type="ECO:0000313" key="4">
    <source>
        <dbReference type="Proteomes" id="UP001293593"/>
    </source>
</evidence>
<sequence length="199" mass="22275">MLPGYINKKNHEGITPSELFTMEHAGLRKDAERWMKGTAKSCMLVSTVIATGVFTAAVTLPGGNNDDTGNPNYLNTLAFLIFAISDATALISSSLSMLAFLSFLVSRYTVHDFYKSLPSMLIFGLVNLFFSTTSMMIAFSSTFFITYYHGTKWVPSFILVLSVFPIIIFLGLHSQLLFDIIYSTYPLRSVFQPSRHMLY</sequence>
<dbReference type="EMBL" id="JAWXYG010000008">
    <property type="protein sequence ID" value="KAK4265257.1"/>
    <property type="molecule type" value="Genomic_DNA"/>
</dbReference>
<evidence type="ECO:0000256" key="1">
    <source>
        <dbReference type="SAM" id="Phobius"/>
    </source>
</evidence>
<proteinExistence type="predicted"/>
<protein>
    <recommendedName>
        <fullName evidence="2">PGG domain-containing protein</fullName>
    </recommendedName>
</protein>
<name>A0AAE1J7F6_9FABA</name>
<dbReference type="Pfam" id="PF13962">
    <property type="entry name" value="PGG"/>
    <property type="match status" value="1"/>
</dbReference>
<keyword evidence="1" id="KW-0472">Membrane</keyword>
<comment type="caution">
    <text evidence="3">The sequence shown here is derived from an EMBL/GenBank/DDBJ whole genome shotgun (WGS) entry which is preliminary data.</text>
</comment>
<dbReference type="Proteomes" id="UP001293593">
    <property type="component" value="Unassembled WGS sequence"/>
</dbReference>
<feature type="domain" description="PGG" evidence="2">
    <location>
        <begin position="33"/>
        <end position="145"/>
    </location>
</feature>
<reference evidence="3" key="1">
    <citation type="submission" date="2023-10" db="EMBL/GenBank/DDBJ databases">
        <title>Chromosome-level genome of the transformable northern wattle, Acacia crassicarpa.</title>
        <authorList>
            <person name="Massaro I."/>
            <person name="Sinha N.R."/>
            <person name="Poethig S."/>
            <person name="Leichty A.R."/>
        </authorList>
    </citation>
    <scope>NUCLEOTIDE SEQUENCE</scope>
    <source>
        <strain evidence="3">Acra3RX</strain>
        <tissue evidence="3">Leaf</tissue>
    </source>
</reference>
<evidence type="ECO:0000259" key="2">
    <source>
        <dbReference type="Pfam" id="PF13962"/>
    </source>
</evidence>
<dbReference type="PANTHER" id="PTHR24177">
    <property type="entry name" value="CASKIN"/>
    <property type="match status" value="1"/>
</dbReference>